<protein>
    <recommendedName>
        <fullName evidence="4">Methyl-accepting chemotaxis protein</fullName>
    </recommendedName>
</protein>
<keyword evidence="3" id="KW-1185">Reference proteome</keyword>
<evidence type="ECO:0000313" key="2">
    <source>
        <dbReference type="EMBL" id="MBU2709992.1"/>
    </source>
</evidence>
<organism evidence="2 3">
    <name type="scientific">Zooshikella harenae</name>
    <dbReference type="NCBI Taxonomy" id="2827238"/>
    <lineage>
        <taxon>Bacteria</taxon>
        <taxon>Pseudomonadati</taxon>
        <taxon>Pseudomonadota</taxon>
        <taxon>Gammaproteobacteria</taxon>
        <taxon>Oceanospirillales</taxon>
        <taxon>Zooshikellaceae</taxon>
        <taxon>Zooshikella</taxon>
    </lineage>
</organism>
<dbReference type="RefSeq" id="WP_215818158.1">
    <property type="nucleotide sequence ID" value="NZ_JAGSOY010000004.1"/>
</dbReference>
<comment type="caution">
    <text evidence="2">The sequence shown here is derived from an EMBL/GenBank/DDBJ whole genome shotgun (WGS) entry which is preliminary data.</text>
</comment>
<evidence type="ECO:0008006" key="4">
    <source>
        <dbReference type="Google" id="ProtNLM"/>
    </source>
</evidence>
<proteinExistence type="predicted"/>
<evidence type="ECO:0000256" key="1">
    <source>
        <dbReference type="SAM" id="MobiDB-lite"/>
    </source>
</evidence>
<gene>
    <name evidence="2" type="ORF">KCG35_02870</name>
</gene>
<accession>A0ABS5ZAR5</accession>
<feature type="compositionally biased region" description="Polar residues" evidence="1">
    <location>
        <begin position="7"/>
        <end position="17"/>
    </location>
</feature>
<sequence length="46" mass="5095">MAEHVSSMKQESISTAQEAAHTSDVSSALYDIVKTLRQLVNKFTLQ</sequence>
<reference evidence="2 3" key="1">
    <citation type="submission" date="2021-04" db="EMBL/GenBank/DDBJ databases">
        <authorList>
            <person name="Pira H."/>
            <person name="Risdian C."/>
            <person name="Wink J."/>
        </authorList>
    </citation>
    <scope>NUCLEOTIDE SEQUENCE [LARGE SCALE GENOMIC DNA]</scope>
    <source>
        <strain evidence="2 3">WH53</strain>
    </source>
</reference>
<dbReference type="EMBL" id="JAGSOY010000004">
    <property type="protein sequence ID" value="MBU2709992.1"/>
    <property type="molecule type" value="Genomic_DNA"/>
</dbReference>
<feature type="region of interest" description="Disordered" evidence="1">
    <location>
        <begin position="1"/>
        <end position="24"/>
    </location>
</feature>
<evidence type="ECO:0000313" key="3">
    <source>
        <dbReference type="Proteomes" id="UP000690515"/>
    </source>
</evidence>
<name>A0ABS5ZAR5_9GAMM</name>
<dbReference type="Proteomes" id="UP000690515">
    <property type="component" value="Unassembled WGS sequence"/>
</dbReference>